<proteinExistence type="predicted"/>
<dbReference type="EMBL" id="LR778301">
    <property type="protein sequence ID" value="CAB1369564.1"/>
    <property type="molecule type" value="Genomic_DNA"/>
</dbReference>
<protein>
    <submittedName>
        <fullName evidence="1">Uncharacterized protein</fullName>
    </submittedName>
</protein>
<reference evidence="1 2" key="1">
    <citation type="submission" date="2020-03" db="EMBL/GenBank/DDBJ databases">
        <authorList>
            <consortium name="Genoscope - CEA"/>
            <person name="William W."/>
        </authorList>
    </citation>
    <scope>NUCLEOTIDE SEQUENCE [LARGE SCALE GENOMIC DNA]</scope>
    <source>
        <strain evidence="2">DSM 16959</strain>
    </source>
</reference>
<dbReference type="KEGG" id="doe:DENOEST_2399"/>
<sequence length="46" mass="5443">MFQTDELLPARMRAIKIKQQQNKHIDSFHALVQILLNINRNVLEIT</sequence>
<keyword evidence="2" id="KW-1185">Reference proteome</keyword>
<dbReference type="AlphaFoldDB" id="A0A6S6XX73"/>
<accession>A0A6S6XX73</accession>
<evidence type="ECO:0000313" key="1">
    <source>
        <dbReference type="EMBL" id="CAB1369564.1"/>
    </source>
</evidence>
<name>A0A6S6XX73_9PROT</name>
<dbReference type="Proteomes" id="UP000515733">
    <property type="component" value="Chromosome"/>
</dbReference>
<organism evidence="1 2">
    <name type="scientific">Denitratisoma oestradiolicum</name>
    <dbReference type="NCBI Taxonomy" id="311182"/>
    <lineage>
        <taxon>Bacteria</taxon>
        <taxon>Pseudomonadati</taxon>
        <taxon>Pseudomonadota</taxon>
        <taxon>Betaproteobacteria</taxon>
        <taxon>Nitrosomonadales</taxon>
        <taxon>Sterolibacteriaceae</taxon>
        <taxon>Denitratisoma</taxon>
    </lineage>
</organism>
<evidence type="ECO:0000313" key="2">
    <source>
        <dbReference type="Proteomes" id="UP000515733"/>
    </source>
</evidence>
<gene>
    <name evidence="1" type="ORF">DENOEST_2399</name>
</gene>